<accession>A0A2W2CXK3</accession>
<name>A0A2W2CXK3_9ACTN</name>
<evidence type="ECO:0008006" key="5">
    <source>
        <dbReference type="Google" id="ProtNLM"/>
    </source>
</evidence>
<comment type="caution">
    <text evidence="3">The sequence shown here is derived from an EMBL/GenBank/DDBJ whole genome shotgun (WGS) entry which is preliminary data.</text>
</comment>
<feature type="compositionally biased region" description="Low complexity" evidence="1">
    <location>
        <begin position="67"/>
        <end position="87"/>
    </location>
</feature>
<gene>
    <name evidence="3" type="ORF">C1I92_06420</name>
</gene>
<dbReference type="AlphaFoldDB" id="A0A2W2CXK3"/>
<feature type="signal peptide" evidence="2">
    <location>
        <begin position="1"/>
        <end position="25"/>
    </location>
</feature>
<keyword evidence="2" id="KW-0732">Signal</keyword>
<dbReference type="InterPro" id="IPR008514">
    <property type="entry name" value="T6SS_Hcp"/>
</dbReference>
<organism evidence="3 4">
    <name type="scientific">Jiangella anatolica</name>
    <dbReference type="NCBI Taxonomy" id="2670374"/>
    <lineage>
        <taxon>Bacteria</taxon>
        <taxon>Bacillati</taxon>
        <taxon>Actinomycetota</taxon>
        <taxon>Actinomycetes</taxon>
        <taxon>Jiangellales</taxon>
        <taxon>Jiangellaceae</taxon>
        <taxon>Jiangella</taxon>
    </lineage>
</organism>
<evidence type="ECO:0000256" key="1">
    <source>
        <dbReference type="SAM" id="MobiDB-lite"/>
    </source>
</evidence>
<keyword evidence="4" id="KW-1185">Reference proteome</keyword>
<dbReference type="InterPro" id="IPR036624">
    <property type="entry name" value="Hcp1-lik_sf"/>
</dbReference>
<dbReference type="Proteomes" id="UP000248764">
    <property type="component" value="Unassembled WGS sequence"/>
</dbReference>
<dbReference type="RefSeq" id="WP_111253846.1">
    <property type="nucleotide sequence ID" value="NZ_POTW01000011.1"/>
</dbReference>
<dbReference type="Pfam" id="PF05638">
    <property type="entry name" value="T6SS_HCP"/>
    <property type="match status" value="1"/>
</dbReference>
<reference evidence="3 4" key="1">
    <citation type="submission" date="2018-01" db="EMBL/GenBank/DDBJ databases">
        <title>Draft genome sequence of Jiangella sp. GTF31.</title>
        <authorList>
            <person name="Sahin N."/>
            <person name="Ay H."/>
            <person name="Saygin H."/>
        </authorList>
    </citation>
    <scope>NUCLEOTIDE SEQUENCE [LARGE SCALE GENOMIC DNA]</scope>
    <source>
        <strain evidence="3 4">GTF31</strain>
    </source>
</reference>
<feature type="chain" id="PRO_5016142854" description="Collagen-like protein" evidence="2">
    <location>
        <begin position="26"/>
        <end position="234"/>
    </location>
</feature>
<dbReference type="Gene3D" id="2.30.110.20">
    <property type="entry name" value="Hcp1-like"/>
    <property type="match status" value="1"/>
</dbReference>
<protein>
    <recommendedName>
        <fullName evidence="5">Collagen-like protein</fullName>
    </recommendedName>
</protein>
<evidence type="ECO:0000313" key="4">
    <source>
        <dbReference type="Proteomes" id="UP000248764"/>
    </source>
</evidence>
<proteinExistence type="predicted"/>
<dbReference type="EMBL" id="POTW01000011">
    <property type="protein sequence ID" value="PZF84933.1"/>
    <property type="molecule type" value="Genomic_DNA"/>
</dbReference>
<evidence type="ECO:0000256" key="2">
    <source>
        <dbReference type="SAM" id="SignalP"/>
    </source>
</evidence>
<feature type="region of interest" description="Disordered" evidence="1">
    <location>
        <begin position="65"/>
        <end position="108"/>
    </location>
</feature>
<sequence length="234" mass="23356">MSKRTIALVTGLSAALLAGAGLAGAAVTAGDESIRACRSTLTGLVRLPSGTQACNSLETEVRWNVQGPAGAPGPAGTDGADGAAGPAGPAGPPGPAGGGGPAEPHTTSVGRLVVDGLDGDSVLLGYEIGVTADDRPHFTPFTVVRPVDELSPQLLEAAATGHHFRTATISVFDDTGAPVESYELAEVTVTGRNTEATGAAGTPPRETVTLGYTRITHTVGAVSTCFDVVRQSTC</sequence>
<dbReference type="SUPFAM" id="SSF141452">
    <property type="entry name" value="Hcp1-like"/>
    <property type="match status" value="1"/>
</dbReference>
<evidence type="ECO:0000313" key="3">
    <source>
        <dbReference type="EMBL" id="PZF84933.1"/>
    </source>
</evidence>